<keyword evidence="3" id="KW-1185">Reference proteome</keyword>
<accession>A0ABR0ADY5</accession>
<feature type="region of interest" description="Disordered" evidence="1">
    <location>
        <begin position="1"/>
        <end position="24"/>
    </location>
</feature>
<proteinExistence type="predicted"/>
<dbReference type="EMBL" id="JAOYFB010000037">
    <property type="protein sequence ID" value="KAK4023346.1"/>
    <property type="molecule type" value="Genomic_DNA"/>
</dbReference>
<evidence type="ECO:0000313" key="2">
    <source>
        <dbReference type="EMBL" id="KAK4023346.1"/>
    </source>
</evidence>
<organism evidence="2 3">
    <name type="scientific">Daphnia magna</name>
    <dbReference type="NCBI Taxonomy" id="35525"/>
    <lineage>
        <taxon>Eukaryota</taxon>
        <taxon>Metazoa</taxon>
        <taxon>Ecdysozoa</taxon>
        <taxon>Arthropoda</taxon>
        <taxon>Crustacea</taxon>
        <taxon>Branchiopoda</taxon>
        <taxon>Diplostraca</taxon>
        <taxon>Cladocera</taxon>
        <taxon>Anomopoda</taxon>
        <taxon>Daphniidae</taxon>
        <taxon>Daphnia</taxon>
    </lineage>
</organism>
<protein>
    <submittedName>
        <fullName evidence="2">Uncharacterized protein</fullName>
    </submittedName>
</protein>
<comment type="caution">
    <text evidence="2">The sequence shown here is derived from an EMBL/GenBank/DDBJ whole genome shotgun (WGS) entry which is preliminary data.</text>
</comment>
<gene>
    <name evidence="2" type="ORF">OUZ56_008763</name>
</gene>
<reference evidence="2 3" key="1">
    <citation type="journal article" date="2023" name="Nucleic Acids Res.">
        <title>The hologenome of Daphnia magna reveals possible DNA methylation and microbiome-mediated evolution of the host genome.</title>
        <authorList>
            <person name="Chaturvedi A."/>
            <person name="Li X."/>
            <person name="Dhandapani V."/>
            <person name="Marshall H."/>
            <person name="Kissane S."/>
            <person name="Cuenca-Cambronero M."/>
            <person name="Asole G."/>
            <person name="Calvet F."/>
            <person name="Ruiz-Romero M."/>
            <person name="Marangio P."/>
            <person name="Guigo R."/>
            <person name="Rago D."/>
            <person name="Mirbahai L."/>
            <person name="Eastwood N."/>
            <person name="Colbourne J.K."/>
            <person name="Zhou J."/>
            <person name="Mallon E."/>
            <person name="Orsini L."/>
        </authorList>
    </citation>
    <scope>NUCLEOTIDE SEQUENCE [LARGE SCALE GENOMIC DNA]</scope>
    <source>
        <strain evidence="2">LRV0_1</strain>
    </source>
</reference>
<sequence length="73" mass="8232">MTEETNIPMTEMGSDEPKNSQLVPDPEEVLDDCVLREQSVEENRPSLTLDFDNNHCLEINLVESQSKCLNPGI</sequence>
<dbReference type="Proteomes" id="UP001234178">
    <property type="component" value="Unassembled WGS sequence"/>
</dbReference>
<name>A0ABR0ADY5_9CRUS</name>
<evidence type="ECO:0000313" key="3">
    <source>
        <dbReference type="Proteomes" id="UP001234178"/>
    </source>
</evidence>
<evidence type="ECO:0000256" key="1">
    <source>
        <dbReference type="SAM" id="MobiDB-lite"/>
    </source>
</evidence>